<organism evidence="6 7">
    <name type="scientific">Ammonicoccus fulvus</name>
    <dbReference type="NCBI Taxonomy" id="3138240"/>
    <lineage>
        <taxon>Bacteria</taxon>
        <taxon>Bacillati</taxon>
        <taxon>Actinomycetota</taxon>
        <taxon>Actinomycetes</taxon>
        <taxon>Propionibacteriales</taxon>
        <taxon>Propionibacteriaceae</taxon>
        <taxon>Ammonicoccus</taxon>
    </lineage>
</organism>
<accession>A0ABZ3FM69</accession>
<evidence type="ECO:0000256" key="3">
    <source>
        <dbReference type="ARBA" id="ARBA00023163"/>
    </source>
</evidence>
<evidence type="ECO:0000256" key="4">
    <source>
        <dbReference type="PROSITE-ProRule" id="PRU00335"/>
    </source>
</evidence>
<dbReference type="SUPFAM" id="SSF46689">
    <property type="entry name" value="Homeodomain-like"/>
    <property type="match status" value="1"/>
</dbReference>
<dbReference type="PANTHER" id="PTHR30055:SF234">
    <property type="entry name" value="HTH-TYPE TRANSCRIPTIONAL REGULATOR BETI"/>
    <property type="match status" value="1"/>
</dbReference>
<reference evidence="6 7" key="1">
    <citation type="submission" date="2024-04" db="EMBL/GenBank/DDBJ databases">
        <title>Isolation of an actinomycete strain from pig manure.</title>
        <authorList>
            <person name="Gong T."/>
            <person name="Yu Z."/>
            <person name="An M."/>
            <person name="Wei C."/>
            <person name="Yang W."/>
            <person name="Liu L."/>
        </authorList>
    </citation>
    <scope>NUCLEOTIDE SEQUENCE [LARGE SCALE GENOMIC DNA]</scope>
    <source>
        <strain evidence="6 7">ZF39</strain>
    </source>
</reference>
<evidence type="ECO:0000313" key="7">
    <source>
        <dbReference type="Proteomes" id="UP001442841"/>
    </source>
</evidence>
<dbReference type="Pfam" id="PF00440">
    <property type="entry name" value="TetR_N"/>
    <property type="match status" value="1"/>
</dbReference>
<dbReference type="SUPFAM" id="SSF48498">
    <property type="entry name" value="Tetracyclin repressor-like, C-terminal domain"/>
    <property type="match status" value="1"/>
</dbReference>
<dbReference type="InterPro" id="IPR036271">
    <property type="entry name" value="Tet_transcr_reg_TetR-rel_C_sf"/>
</dbReference>
<dbReference type="InterPro" id="IPR009057">
    <property type="entry name" value="Homeodomain-like_sf"/>
</dbReference>
<protein>
    <submittedName>
        <fullName evidence="6">TetR/AcrR family transcriptional regulator</fullName>
    </submittedName>
</protein>
<evidence type="ECO:0000256" key="2">
    <source>
        <dbReference type="ARBA" id="ARBA00023125"/>
    </source>
</evidence>
<sequence>MSVTSRRRQRHEATLDEIVDHAVAILSTEGVAGLSLGEIARRLGMRTQSLYTYVDSKAALFDELFRRGWEKNFEAIDAAMAAERALGPDTDTGAYMLAGLEANIRWILDHPGLAQLMLFRPVPTWEPTAEAYAASVRVFSLLNDELATLRQQGRLRTDIPLDEMAQGLANIGAGVISRQLGNNPGVRYDDGTAPREFRALFRALLATYLPEE</sequence>
<feature type="domain" description="HTH tetR-type" evidence="5">
    <location>
        <begin position="12"/>
        <end position="72"/>
    </location>
</feature>
<dbReference type="Gene3D" id="1.10.357.10">
    <property type="entry name" value="Tetracycline Repressor, domain 2"/>
    <property type="match status" value="1"/>
</dbReference>
<evidence type="ECO:0000256" key="1">
    <source>
        <dbReference type="ARBA" id="ARBA00023015"/>
    </source>
</evidence>
<proteinExistence type="predicted"/>
<dbReference type="Proteomes" id="UP001442841">
    <property type="component" value="Chromosome"/>
</dbReference>
<dbReference type="PANTHER" id="PTHR30055">
    <property type="entry name" value="HTH-TYPE TRANSCRIPTIONAL REGULATOR RUTR"/>
    <property type="match status" value="1"/>
</dbReference>
<dbReference type="PROSITE" id="PS50977">
    <property type="entry name" value="HTH_TETR_2"/>
    <property type="match status" value="1"/>
</dbReference>
<dbReference type="InterPro" id="IPR001647">
    <property type="entry name" value="HTH_TetR"/>
</dbReference>
<keyword evidence="2 4" id="KW-0238">DNA-binding</keyword>
<dbReference type="RefSeq" id="WP_425308607.1">
    <property type="nucleotide sequence ID" value="NZ_CP154795.1"/>
</dbReference>
<dbReference type="EMBL" id="CP154795">
    <property type="protein sequence ID" value="XAN07156.1"/>
    <property type="molecule type" value="Genomic_DNA"/>
</dbReference>
<dbReference type="InterPro" id="IPR050109">
    <property type="entry name" value="HTH-type_TetR-like_transc_reg"/>
</dbReference>
<gene>
    <name evidence="6" type="ORF">AADG42_07575</name>
</gene>
<feature type="DNA-binding region" description="H-T-H motif" evidence="4">
    <location>
        <begin position="35"/>
        <end position="54"/>
    </location>
</feature>
<keyword evidence="7" id="KW-1185">Reference proteome</keyword>
<evidence type="ECO:0000313" key="6">
    <source>
        <dbReference type="EMBL" id="XAN07156.1"/>
    </source>
</evidence>
<keyword evidence="1" id="KW-0805">Transcription regulation</keyword>
<name>A0ABZ3FM69_9ACTN</name>
<evidence type="ECO:0000259" key="5">
    <source>
        <dbReference type="PROSITE" id="PS50977"/>
    </source>
</evidence>
<keyword evidence="3" id="KW-0804">Transcription</keyword>